<name>A0ABS5T1S5_9GAMM</name>
<evidence type="ECO:0000256" key="4">
    <source>
        <dbReference type="ARBA" id="ARBA00022692"/>
    </source>
</evidence>
<gene>
    <name evidence="10" type="ORF">HH682_15135</name>
</gene>
<dbReference type="PANTHER" id="PTHR30443">
    <property type="entry name" value="INNER MEMBRANE PROTEIN"/>
    <property type="match status" value="1"/>
</dbReference>
<comment type="similarity">
    <text evidence="7">Belongs to the phosphoethanolamine transferase family.</text>
</comment>
<feature type="transmembrane region" description="Helical" evidence="8">
    <location>
        <begin position="96"/>
        <end position="118"/>
    </location>
</feature>
<dbReference type="RefSeq" id="WP_214238319.1">
    <property type="nucleotide sequence ID" value="NZ_JABBFR010000040.1"/>
</dbReference>
<proteinExistence type="inferred from homology"/>
<evidence type="ECO:0000256" key="3">
    <source>
        <dbReference type="ARBA" id="ARBA00022679"/>
    </source>
</evidence>
<feature type="transmembrane region" description="Helical" evidence="8">
    <location>
        <begin position="55"/>
        <end position="75"/>
    </location>
</feature>
<feature type="transmembrane region" description="Helical" evidence="8">
    <location>
        <begin position="12"/>
        <end position="32"/>
    </location>
</feature>
<keyword evidence="2" id="KW-1003">Cell membrane</keyword>
<dbReference type="InterPro" id="IPR058130">
    <property type="entry name" value="PEA_transf_C"/>
</dbReference>
<reference evidence="10 11" key="1">
    <citation type="submission" date="2020-04" db="EMBL/GenBank/DDBJ databases">
        <title>Genome sequencing of Rosenbergiella species.</title>
        <authorList>
            <person name="Alvarez-Perez S."/>
            <person name="Lievens B."/>
        </authorList>
    </citation>
    <scope>NUCLEOTIDE SEQUENCE [LARGE SCALE GENOMIC DNA]</scope>
    <source>
        <strain evidence="10 11">S61</strain>
    </source>
</reference>
<dbReference type="PANTHER" id="PTHR30443:SF4">
    <property type="entry name" value="PHOSPHOETHANOLAMINE TRANSFERASE OPGE-RELATED"/>
    <property type="match status" value="1"/>
</dbReference>
<sequence>MLQIKKTTRISFYNIIALLCITFIMPICLGYKNTGNYFLTLAILLLANVTKPSKYTVAFIFFILSFYIPTGFQFGRLNYGFIISAIETDSHETREFLRGFIGLPLVLLFVCWLSLYRYLAIPLFKINKKYRYLCLALLIGVSINSYPKRMIKDAVSYIFQSKKDLTTLKNEAFIPDTFSNVTANPKYNNIIVVVGESVAANYLSLYGYPHDDTPWLRNAPGVFLENYISTAPNTFLSLPRTLAISNGKETSVNNNVVALANRAGYDTYWISNQGFVGEYDTPSTVIAMRANHRYFLKSGDYNSKLVDDFSMLDLLPNILKKPENKVIFIHMIGSHPDPCKRLMGYPQRFSVSGKKSVNCYISSINKLDDFIHRAYNIAKENQKSFAMIYFSDHGMSIDNSDRPVRHGNAEKQNYHVPFFILTNDVNKHIEIDTSISAYQFANIFSFLSGISSQQIKPTSVFDMKSQKIEVFNGGNMVDYQDLSSSIIIH</sequence>
<evidence type="ECO:0000313" key="10">
    <source>
        <dbReference type="EMBL" id="MBT0725718.1"/>
    </source>
</evidence>
<keyword evidence="11" id="KW-1185">Reference proteome</keyword>
<dbReference type="SUPFAM" id="SSF53649">
    <property type="entry name" value="Alkaline phosphatase-like"/>
    <property type="match status" value="1"/>
</dbReference>
<evidence type="ECO:0000259" key="9">
    <source>
        <dbReference type="Pfam" id="PF00884"/>
    </source>
</evidence>
<dbReference type="GO" id="GO:0016740">
    <property type="term" value="F:transferase activity"/>
    <property type="evidence" value="ECO:0007669"/>
    <property type="project" value="UniProtKB-KW"/>
</dbReference>
<feature type="domain" description="Sulfatase N-terminal" evidence="9">
    <location>
        <begin position="189"/>
        <end position="440"/>
    </location>
</feature>
<evidence type="ECO:0000256" key="5">
    <source>
        <dbReference type="ARBA" id="ARBA00022989"/>
    </source>
</evidence>
<evidence type="ECO:0000256" key="8">
    <source>
        <dbReference type="SAM" id="Phobius"/>
    </source>
</evidence>
<comment type="caution">
    <text evidence="10">The sequence shown here is derived from an EMBL/GenBank/DDBJ whole genome shotgun (WGS) entry which is preliminary data.</text>
</comment>
<dbReference type="Proteomes" id="UP000790096">
    <property type="component" value="Unassembled WGS sequence"/>
</dbReference>
<dbReference type="InterPro" id="IPR017850">
    <property type="entry name" value="Alkaline_phosphatase_core_sf"/>
</dbReference>
<evidence type="ECO:0000256" key="6">
    <source>
        <dbReference type="ARBA" id="ARBA00023136"/>
    </source>
</evidence>
<protein>
    <submittedName>
        <fullName evidence="10">Phosphoethanolamine transferase</fullName>
    </submittedName>
</protein>
<keyword evidence="4 8" id="KW-0812">Transmembrane</keyword>
<dbReference type="EMBL" id="JABBFR010000040">
    <property type="protein sequence ID" value="MBT0725718.1"/>
    <property type="molecule type" value="Genomic_DNA"/>
</dbReference>
<dbReference type="Gene3D" id="3.40.720.10">
    <property type="entry name" value="Alkaline Phosphatase, subunit A"/>
    <property type="match status" value="1"/>
</dbReference>
<keyword evidence="3 10" id="KW-0808">Transferase</keyword>
<organism evidence="10 11">
    <name type="scientific">Rosenbergiella gaditana</name>
    <dbReference type="NCBI Taxonomy" id="2726987"/>
    <lineage>
        <taxon>Bacteria</taxon>
        <taxon>Pseudomonadati</taxon>
        <taxon>Pseudomonadota</taxon>
        <taxon>Gammaproteobacteria</taxon>
        <taxon>Enterobacterales</taxon>
        <taxon>Erwiniaceae</taxon>
        <taxon>Rosenbergiella</taxon>
    </lineage>
</organism>
<keyword evidence="5 8" id="KW-1133">Transmembrane helix</keyword>
<evidence type="ECO:0000256" key="7">
    <source>
        <dbReference type="ARBA" id="ARBA00038481"/>
    </source>
</evidence>
<dbReference type="InterPro" id="IPR000917">
    <property type="entry name" value="Sulfatase_N"/>
</dbReference>
<keyword evidence="6 8" id="KW-0472">Membrane</keyword>
<accession>A0ABS5T1S5</accession>
<evidence type="ECO:0000256" key="2">
    <source>
        <dbReference type="ARBA" id="ARBA00022475"/>
    </source>
</evidence>
<evidence type="ECO:0000313" key="11">
    <source>
        <dbReference type="Proteomes" id="UP000790096"/>
    </source>
</evidence>
<comment type="subcellular location">
    <subcellularLocation>
        <location evidence="1">Cell membrane</location>
        <topology evidence="1">Multi-pass membrane protein</topology>
    </subcellularLocation>
</comment>
<dbReference type="CDD" id="cd16017">
    <property type="entry name" value="LptA"/>
    <property type="match status" value="1"/>
</dbReference>
<evidence type="ECO:0000256" key="1">
    <source>
        <dbReference type="ARBA" id="ARBA00004651"/>
    </source>
</evidence>
<dbReference type="InterPro" id="IPR040423">
    <property type="entry name" value="PEA_transferase"/>
</dbReference>
<dbReference type="Pfam" id="PF00884">
    <property type="entry name" value="Sulfatase"/>
    <property type="match status" value="1"/>
</dbReference>